<dbReference type="PANTHER" id="PTHR44688">
    <property type="entry name" value="DNA-BINDING TRANSCRIPTIONAL ACTIVATOR DEVR_DOSR"/>
    <property type="match status" value="1"/>
</dbReference>
<protein>
    <submittedName>
        <fullName evidence="7">Transcriptional regulator protein FixJ</fullName>
    </submittedName>
</protein>
<organism evidence="7 8">
    <name type="scientific">Planktomarina temperata RCA23</name>
    <dbReference type="NCBI Taxonomy" id="666509"/>
    <lineage>
        <taxon>Bacteria</taxon>
        <taxon>Pseudomonadati</taxon>
        <taxon>Pseudomonadota</taxon>
        <taxon>Alphaproteobacteria</taxon>
        <taxon>Rhodobacterales</taxon>
        <taxon>Paracoccaceae</taxon>
        <taxon>Planktomarina</taxon>
    </lineage>
</organism>
<dbReference type="InterPro" id="IPR016032">
    <property type="entry name" value="Sig_transdc_resp-reg_C-effctor"/>
</dbReference>
<dbReference type="PRINTS" id="PR00038">
    <property type="entry name" value="HTHLUXR"/>
</dbReference>
<keyword evidence="2" id="KW-0238">DNA-binding</keyword>
<sequence length="199" mass="21974">MPHEPISIYVVDGDPRALDAQTAVLSAEGYATIPCGSAEQFLKLFDPDLKACVVMELHLPGMSGSELQDYLASNGLDIPIVILTAHGDVPSAVQSLQVGAVDFIEKPSPQSRLLEAIGTASELIFDREPNRLSQKIIAQRLRSLTDREREVLEHLLKGKLNKEIAVDLNVSQRTIEAHRARIREKTRTRGIVDLIRMFG</sequence>
<keyword evidence="3" id="KW-0804">Transcription</keyword>
<gene>
    <name evidence="7" type="primary">fixJ</name>
    <name evidence="7" type="ORF">RCA23_c29970</name>
</gene>
<evidence type="ECO:0000256" key="3">
    <source>
        <dbReference type="ARBA" id="ARBA00023163"/>
    </source>
</evidence>
<evidence type="ECO:0000256" key="1">
    <source>
        <dbReference type="ARBA" id="ARBA00023015"/>
    </source>
</evidence>
<evidence type="ECO:0000259" key="6">
    <source>
        <dbReference type="PROSITE" id="PS50110"/>
    </source>
</evidence>
<dbReference type="PANTHER" id="PTHR44688:SF16">
    <property type="entry name" value="DNA-BINDING TRANSCRIPTIONAL ACTIVATOR DEVR_DOSR"/>
    <property type="match status" value="1"/>
</dbReference>
<dbReference type="InterPro" id="IPR000792">
    <property type="entry name" value="Tscrpt_reg_LuxR_C"/>
</dbReference>
<dbReference type="PROSITE" id="PS00622">
    <property type="entry name" value="HTH_LUXR_1"/>
    <property type="match status" value="1"/>
</dbReference>
<dbReference type="PROSITE" id="PS50110">
    <property type="entry name" value="RESPONSE_REGULATORY"/>
    <property type="match status" value="1"/>
</dbReference>
<dbReference type="Pfam" id="PF00072">
    <property type="entry name" value="Response_reg"/>
    <property type="match status" value="1"/>
</dbReference>
<dbReference type="GO" id="GO:0000160">
    <property type="term" value="P:phosphorelay signal transduction system"/>
    <property type="evidence" value="ECO:0007669"/>
    <property type="project" value="InterPro"/>
</dbReference>
<keyword evidence="1" id="KW-0805">Transcription regulation</keyword>
<dbReference type="PROSITE" id="PS50043">
    <property type="entry name" value="HTH_LUXR_2"/>
    <property type="match status" value="1"/>
</dbReference>
<accession>A0AAN0VJW2</accession>
<comment type="caution">
    <text evidence="4">Lacks conserved residue(s) required for the propagation of feature annotation.</text>
</comment>
<dbReference type="EMBL" id="CP003984">
    <property type="protein sequence ID" value="AII88497.1"/>
    <property type="molecule type" value="Genomic_DNA"/>
</dbReference>
<dbReference type="SMART" id="SM00448">
    <property type="entry name" value="REC"/>
    <property type="match status" value="1"/>
</dbReference>
<proteinExistence type="predicted"/>
<evidence type="ECO:0000256" key="4">
    <source>
        <dbReference type="PROSITE-ProRule" id="PRU00169"/>
    </source>
</evidence>
<feature type="domain" description="HTH luxR-type" evidence="5">
    <location>
        <begin position="137"/>
        <end position="199"/>
    </location>
</feature>
<evidence type="ECO:0000259" key="5">
    <source>
        <dbReference type="PROSITE" id="PS50043"/>
    </source>
</evidence>
<dbReference type="GO" id="GO:0003677">
    <property type="term" value="F:DNA binding"/>
    <property type="evidence" value="ECO:0007669"/>
    <property type="project" value="UniProtKB-KW"/>
</dbReference>
<name>A0AAN0VJW2_9RHOB</name>
<reference evidence="7 8" key="1">
    <citation type="journal article" date="2014" name="ISME J.">
        <title>Adaptation of an abundant Roseobacter RCA organism to pelagic systems revealed by genomic and transcriptomic analyses.</title>
        <authorList>
            <person name="Voget S."/>
            <person name="Wemheuer B."/>
            <person name="Brinkhoff T."/>
            <person name="Vollmers J."/>
            <person name="Dietrich S."/>
            <person name="Giebel H.A."/>
            <person name="Beardsley C."/>
            <person name="Sardemann C."/>
            <person name="Bakenhus I."/>
            <person name="Billerbeck S."/>
            <person name="Daniel R."/>
            <person name="Simon M."/>
        </authorList>
    </citation>
    <scope>NUCLEOTIDE SEQUENCE [LARGE SCALE GENOMIC DNA]</scope>
    <source>
        <strain evidence="7 8">RCA23</strain>
    </source>
</reference>
<dbReference type="Proteomes" id="UP000028680">
    <property type="component" value="Chromosome"/>
</dbReference>
<evidence type="ECO:0000313" key="8">
    <source>
        <dbReference type="Proteomes" id="UP000028680"/>
    </source>
</evidence>
<dbReference type="InterPro" id="IPR001789">
    <property type="entry name" value="Sig_transdc_resp-reg_receiver"/>
</dbReference>
<keyword evidence="8" id="KW-1185">Reference proteome</keyword>
<dbReference type="RefSeq" id="WP_044051032.1">
    <property type="nucleotide sequence ID" value="NZ_CP003984.1"/>
</dbReference>
<evidence type="ECO:0000313" key="7">
    <source>
        <dbReference type="EMBL" id="AII88497.1"/>
    </source>
</evidence>
<dbReference type="Gene3D" id="1.10.10.10">
    <property type="entry name" value="Winged helix-like DNA-binding domain superfamily/Winged helix DNA-binding domain"/>
    <property type="match status" value="1"/>
</dbReference>
<dbReference type="Gene3D" id="3.40.50.2300">
    <property type="match status" value="1"/>
</dbReference>
<evidence type="ECO:0000256" key="2">
    <source>
        <dbReference type="ARBA" id="ARBA00023125"/>
    </source>
</evidence>
<feature type="domain" description="Response regulatory" evidence="6">
    <location>
        <begin position="7"/>
        <end position="121"/>
    </location>
</feature>
<dbReference type="GO" id="GO:0006355">
    <property type="term" value="P:regulation of DNA-templated transcription"/>
    <property type="evidence" value="ECO:0007669"/>
    <property type="project" value="InterPro"/>
</dbReference>
<dbReference type="SMART" id="SM00421">
    <property type="entry name" value="HTH_LUXR"/>
    <property type="match status" value="1"/>
</dbReference>
<dbReference type="InterPro" id="IPR036388">
    <property type="entry name" value="WH-like_DNA-bd_sf"/>
</dbReference>
<dbReference type="CDD" id="cd06170">
    <property type="entry name" value="LuxR_C_like"/>
    <property type="match status" value="1"/>
</dbReference>
<dbReference type="InterPro" id="IPR011006">
    <property type="entry name" value="CheY-like_superfamily"/>
</dbReference>
<dbReference type="SUPFAM" id="SSF52172">
    <property type="entry name" value="CheY-like"/>
    <property type="match status" value="1"/>
</dbReference>
<dbReference type="AlphaFoldDB" id="A0AAN0VJW2"/>
<dbReference type="Pfam" id="PF00196">
    <property type="entry name" value="GerE"/>
    <property type="match status" value="1"/>
</dbReference>
<dbReference type="KEGG" id="ptp:RCA23_c29970"/>
<dbReference type="SUPFAM" id="SSF46894">
    <property type="entry name" value="C-terminal effector domain of the bipartite response regulators"/>
    <property type="match status" value="1"/>
</dbReference>